<dbReference type="PROSITE" id="PS00070">
    <property type="entry name" value="ALDEHYDE_DEHYDR_CYS"/>
    <property type="match status" value="1"/>
</dbReference>
<dbReference type="SUPFAM" id="SSF53720">
    <property type="entry name" value="ALDH-like"/>
    <property type="match status" value="1"/>
</dbReference>
<dbReference type="CDD" id="cd07136">
    <property type="entry name" value="ALDH_YwdH-P39616"/>
    <property type="match status" value="1"/>
</dbReference>
<evidence type="ECO:0000256" key="5">
    <source>
        <dbReference type="PIRSR" id="PIRSR036492-1"/>
    </source>
</evidence>
<name>A0A316LFP0_9FLAO</name>
<proteinExistence type="inferred from homology"/>
<dbReference type="GO" id="GO:0004029">
    <property type="term" value="F:aldehyde dehydrogenase (NAD+) activity"/>
    <property type="evidence" value="ECO:0007669"/>
    <property type="project" value="TreeGrafter"/>
</dbReference>
<dbReference type="InterPro" id="IPR016162">
    <property type="entry name" value="Ald_DH_N"/>
</dbReference>
<dbReference type="PANTHER" id="PTHR43570:SF16">
    <property type="entry name" value="ALDEHYDE DEHYDROGENASE TYPE III, ISOFORM Q"/>
    <property type="match status" value="1"/>
</dbReference>
<keyword evidence="2 4" id="KW-0560">Oxidoreductase</keyword>
<dbReference type="FunFam" id="3.40.605.10:FF:000004">
    <property type="entry name" value="Aldehyde dehydrogenase"/>
    <property type="match status" value="1"/>
</dbReference>
<dbReference type="InterPro" id="IPR016163">
    <property type="entry name" value="Ald_DH_C"/>
</dbReference>
<dbReference type="PIRSF" id="PIRSF036492">
    <property type="entry name" value="ALDH"/>
    <property type="match status" value="1"/>
</dbReference>
<feature type="active site" evidence="5 6">
    <location>
        <position position="208"/>
    </location>
</feature>
<evidence type="ECO:0000256" key="1">
    <source>
        <dbReference type="ARBA" id="ARBA00009986"/>
    </source>
</evidence>
<gene>
    <name evidence="9" type="ORF">DKG77_11795</name>
</gene>
<dbReference type="InterPro" id="IPR015590">
    <property type="entry name" value="Aldehyde_DH_dom"/>
</dbReference>
<comment type="similarity">
    <text evidence="1 4 7">Belongs to the aldehyde dehydrogenase family.</text>
</comment>
<dbReference type="InterPro" id="IPR029510">
    <property type="entry name" value="Ald_DH_CS_GLU"/>
</dbReference>
<dbReference type="OrthoDB" id="1394754at2"/>
<evidence type="ECO:0000256" key="4">
    <source>
        <dbReference type="PIRNR" id="PIRNR036492"/>
    </source>
</evidence>
<dbReference type="GO" id="GO:0005737">
    <property type="term" value="C:cytoplasm"/>
    <property type="evidence" value="ECO:0007669"/>
    <property type="project" value="TreeGrafter"/>
</dbReference>
<feature type="active site" evidence="5">
    <location>
        <position position="242"/>
    </location>
</feature>
<dbReference type="InterPro" id="IPR016160">
    <property type="entry name" value="Ald_DH_CS_CYS"/>
</dbReference>
<dbReference type="InterPro" id="IPR012394">
    <property type="entry name" value="Aldehyde_DH_NAD(P)"/>
</dbReference>
<evidence type="ECO:0000256" key="7">
    <source>
        <dbReference type="RuleBase" id="RU003345"/>
    </source>
</evidence>
<dbReference type="InterPro" id="IPR016161">
    <property type="entry name" value="Ald_DH/histidinol_DH"/>
</dbReference>
<dbReference type="AlphaFoldDB" id="A0A316LFP0"/>
<evidence type="ECO:0000256" key="2">
    <source>
        <dbReference type="ARBA" id="ARBA00023002"/>
    </source>
</evidence>
<dbReference type="FunFam" id="3.40.309.10:FF:000003">
    <property type="entry name" value="Aldehyde dehydrogenase"/>
    <property type="match status" value="1"/>
</dbReference>
<dbReference type="PROSITE" id="PS00687">
    <property type="entry name" value="ALDEHYDE_DEHYDR_GLU"/>
    <property type="match status" value="1"/>
</dbReference>
<dbReference type="Proteomes" id="UP000245762">
    <property type="component" value="Unassembled WGS sequence"/>
</dbReference>
<dbReference type="GO" id="GO:0006081">
    <property type="term" value="P:aldehyde metabolic process"/>
    <property type="evidence" value="ECO:0007669"/>
    <property type="project" value="InterPro"/>
</dbReference>
<dbReference type="Gene3D" id="3.40.605.10">
    <property type="entry name" value="Aldehyde Dehydrogenase, Chain A, domain 1"/>
    <property type="match status" value="1"/>
</dbReference>
<evidence type="ECO:0000256" key="3">
    <source>
        <dbReference type="ARBA" id="ARBA00023027"/>
    </source>
</evidence>
<dbReference type="Pfam" id="PF00171">
    <property type="entry name" value="Aldedh"/>
    <property type="match status" value="1"/>
</dbReference>
<protein>
    <recommendedName>
        <fullName evidence="4">Aldehyde dehydrogenase</fullName>
    </recommendedName>
</protein>
<evidence type="ECO:0000313" key="9">
    <source>
        <dbReference type="EMBL" id="PWL38910.1"/>
    </source>
</evidence>
<accession>A0A316LFP0</accession>
<comment type="caution">
    <text evidence="9">The sequence shown here is derived from an EMBL/GenBank/DDBJ whole genome shotgun (WGS) entry which is preliminary data.</text>
</comment>
<reference evidence="9 10" key="1">
    <citation type="submission" date="2018-05" db="EMBL/GenBank/DDBJ databases">
        <title>Complete genome sequence of Flagellimonas aquimarina ECD12 isolated from seaweed Ecklonia cava.</title>
        <authorList>
            <person name="Choi S."/>
            <person name="Seong C."/>
        </authorList>
    </citation>
    <scope>NUCLEOTIDE SEQUENCE [LARGE SCALE GENOMIC DNA]</scope>
    <source>
        <strain evidence="9 10">ECD12</strain>
    </source>
</reference>
<dbReference type="PANTHER" id="PTHR43570">
    <property type="entry name" value="ALDEHYDE DEHYDROGENASE"/>
    <property type="match status" value="1"/>
</dbReference>
<keyword evidence="3" id="KW-0520">NAD</keyword>
<sequence>MIEDLVQSQQAFFESQRTKSVTYRRQFLKQLQKELVLKEDAICQALYTDFKKPKFEALATETQLVLSELKHILNHIEFWSKPVKVSSTWTNFPSSDWIHSEPYGNVLIIAPWNYPFLLTISPLIGALAAGNTVVLKPSELTPATSKVISEIIQKVFPKEYVCVVEGGIPVSQKLLSKKWDYIFFTGSTRVGKIVYKSAAEHLTPVTLELSGKNPCIVDATASIKLAAKRIVWGKFLNAGQTCIAPDYILVEKSVKNELVEALKKNIRKFYGDQIEKSKDFARITTDSHYNRLTELLNGANILFGGTCSNMERFIEPTLVDEPDFDGDLMKDEIFGPILPIISYDSEEDIKKYITQHENPLALYVFSTSKKFQKRIIGNYGFGGGVINDTVMQITNKRLPFGGVGQSGIGGYHGKHSFDLFSHKKAIIRKPNWIDIPIRYAPYNIPIKWVKRIKHLF</sequence>
<feature type="domain" description="Aldehyde dehydrogenase" evidence="8">
    <location>
        <begin position="3"/>
        <end position="425"/>
    </location>
</feature>
<keyword evidence="10" id="KW-1185">Reference proteome</keyword>
<dbReference type="Gene3D" id="3.40.309.10">
    <property type="entry name" value="Aldehyde Dehydrogenase, Chain A, domain 2"/>
    <property type="match status" value="1"/>
</dbReference>
<dbReference type="EMBL" id="QGEG01000002">
    <property type="protein sequence ID" value="PWL38910.1"/>
    <property type="molecule type" value="Genomic_DNA"/>
</dbReference>
<evidence type="ECO:0000259" key="8">
    <source>
        <dbReference type="Pfam" id="PF00171"/>
    </source>
</evidence>
<organism evidence="9 10">
    <name type="scientific">Flagellimonas aquimarina</name>
    <dbReference type="NCBI Taxonomy" id="2201895"/>
    <lineage>
        <taxon>Bacteria</taxon>
        <taxon>Pseudomonadati</taxon>
        <taxon>Bacteroidota</taxon>
        <taxon>Flavobacteriia</taxon>
        <taxon>Flavobacteriales</taxon>
        <taxon>Flavobacteriaceae</taxon>
        <taxon>Flagellimonas</taxon>
    </lineage>
</organism>
<dbReference type="RefSeq" id="WP_109663215.1">
    <property type="nucleotide sequence ID" value="NZ_QGEG01000002.1"/>
</dbReference>
<evidence type="ECO:0000256" key="6">
    <source>
        <dbReference type="PROSITE-ProRule" id="PRU10007"/>
    </source>
</evidence>
<evidence type="ECO:0000313" key="10">
    <source>
        <dbReference type="Proteomes" id="UP000245762"/>
    </source>
</evidence>